<dbReference type="EMBL" id="CAXLJM020000043">
    <property type="protein sequence ID" value="CAL8110043.1"/>
    <property type="molecule type" value="Genomic_DNA"/>
</dbReference>
<organism evidence="2 3">
    <name type="scientific">Orchesella dallaii</name>
    <dbReference type="NCBI Taxonomy" id="48710"/>
    <lineage>
        <taxon>Eukaryota</taxon>
        <taxon>Metazoa</taxon>
        <taxon>Ecdysozoa</taxon>
        <taxon>Arthropoda</taxon>
        <taxon>Hexapoda</taxon>
        <taxon>Collembola</taxon>
        <taxon>Entomobryomorpha</taxon>
        <taxon>Entomobryoidea</taxon>
        <taxon>Orchesellidae</taxon>
        <taxon>Orchesellinae</taxon>
        <taxon>Orchesella</taxon>
    </lineage>
</organism>
<keyword evidence="1" id="KW-0812">Transmembrane</keyword>
<reference evidence="2 3" key="1">
    <citation type="submission" date="2024-08" db="EMBL/GenBank/DDBJ databases">
        <authorList>
            <person name="Cucini C."/>
            <person name="Frati F."/>
        </authorList>
    </citation>
    <scope>NUCLEOTIDE SEQUENCE [LARGE SCALE GENOMIC DNA]</scope>
</reference>
<keyword evidence="3" id="KW-1185">Reference proteome</keyword>
<dbReference type="Proteomes" id="UP001642540">
    <property type="component" value="Unassembled WGS sequence"/>
</dbReference>
<sequence length="338" mass="38825">MAVANTYNVITFVVIPEQRKDYTMGKSGMHIIAGIYMYCVVFAVLLAIKNTSVIPGINTLLNWHKELCAKFGHSERTELFDILMIIMVIVVWGVPFVIFYCALYFNIDPIYYLLEDFFMTDAIYRSNTEILCAFGIRVIFMLGAFETARSTSFIGLIFLIVCNRMNKCAQILLTHNLNNGYKRLVKYYKEFILVYHVYKQMLQDFLSLVISALFWVIVAEFWIILKGYETVPLFMYLLVITLGVGSLCVYVTALIVVTKLGEDCTQVVVKCRKESRAEPILFKTKQIKKEKLCLKLEAIALHPITIGYVPFLTIDRDLLMALLYNEVDRLVDALCIFG</sequence>
<feature type="transmembrane region" description="Helical" evidence="1">
    <location>
        <begin position="79"/>
        <end position="105"/>
    </location>
</feature>
<proteinExistence type="predicted"/>
<feature type="transmembrane region" description="Helical" evidence="1">
    <location>
        <begin position="29"/>
        <end position="48"/>
    </location>
</feature>
<feature type="transmembrane region" description="Helical" evidence="1">
    <location>
        <begin position="205"/>
        <end position="225"/>
    </location>
</feature>
<protein>
    <recommendedName>
        <fullName evidence="4">Gustatory receptor</fullName>
    </recommendedName>
</protein>
<accession>A0ABP1QUE2</accession>
<feature type="transmembrane region" description="Helical" evidence="1">
    <location>
        <begin position="231"/>
        <end position="257"/>
    </location>
</feature>
<evidence type="ECO:0000256" key="1">
    <source>
        <dbReference type="SAM" id="Phobius"/>
    </source>
</evidence>
<feature type="transmembrane region" description="Helical" evidence="1">
    <location>
        <begin position="134"/>
        <end position="161"/>
    </location>
</feature>
<keyword evidence="1" id="KW-1133">Transmembrane helix</keyword>
<keyword evidence="1" id="KW-0472">Membrane</keyword>
<evidence type="ECO:0008006" key="4">
    <source>
        <dbReference type="Google" id="ProtNLM"/>
    </source>
</evidence>
<evidence type="ECO:0000313" key="2">
    <source>
        <dbReference type="EMBL" id="CAL8110043.1"/>
    </source>
</evidence>
<name>A0ABP1QUE2_9HEXA</name>
<evidence type="ECO:0000313" key="3">
    <source>
        <dbReference type="Proteomes" id="UP001642540"/>
    </source>
</evidence>
<comment type="caution">
    <text evidence="2">The sequence shown here is derived from an EMBL/GenBank/DDBJ whole genome shotgun (WGS) entry which is preliminary data.</text>
</comment>
<gene>
    <name evidence="2" type="ORF">ODALV1_LOCUS13927</name>
</gene>